<dbReference type="Proteomes" id="UP000697330">
    <property type="component" value="Unassembled WGS sequence"/>
</dbReference>
<name>A0A921GH65_9ACTN</name>
<evidence type="ECO:0000313" key="2">
    <source>
        <dbReference type="Proteomes" id="UP000697330"/>
    </source>
</evidence>
<accession>A0A921GH65</accession>
<dbReference type="AlphaFoldDB" id="A0A921GH65"/>
<sequence length="64" mass="7495">MSHGRHHRRRRTARKRRMCSEKTRFACEMAAMRAGARLGMDWYRCPYCGGYHLTSKNGMKGTES</sequence>
<reference evidence="1" key="1">
    <citation type="journal article" date="2021" name="PeerJ">
        <title>Extensive microbial diversity within the chicken gut microbiome revealed by metagenomics and culture.</title>
        <authorList>
            <person name="Gilroy R."/>
            <person name="Ravi A."/>
            <person name="Getino M."/>
            <person name="Pursley I."/>
            <person name="Horton D.L."/>
            <person name="Alikhan N.F."/>
            <person name="Baker D."/>
            <person name="Gharbi K."/>
            <person name="Hall N."/>
            <person name="Watson M."/>
            <person name="Adriaenssens E.M."/>
            <person name="Foster-Nyarko E."/>
            <person name="Jarju S."/>
            <person name="Secka A."/>
            <person name="Antonio M."/>
            <person name="Oren A."/>
            <person name="Chaudhuri R.R."/>
            <person name="La Ragione R."/>
            <person name="Hildebrand F."/>
            <person name="Pallen M.J."/>
        </authorList>
    </citation>
    <scope>NUCLEOTIDE SEQUENCE</scope>
    <source>
        <strain evidence="1">CHK124-7917</strain>
    </source>
</reference>
<gene>
    <name evidence="1" type="ORF">K8U72_08565</name>
</gene>
<protein>
    <submittedName>
        <fullName evidence="1">Uncharacterized protein</fullName>
    </submittedName>
</protein>
<dbReference type="EMBL" id="DYWQ01000131">
    <property type="protein sequence ID" value="HJF45814.1"/>
    <property type="molecule type" value="Genomic_DNA"/>
</dbReference>
<dbReference type="RefSeq" id="WP_274959493.1">
    <property type="nucleotide sequence ID" value="NZ_DYWQ01000131.1"/>
</dbReference>
<organism evidence="1 2">
    <name type="scientific">Thermophilibacter provencensis</name>
    <dbReference type="NCBI Taxonomy" id="1852386"/>
    <lineage>
        <taxon>Bacteria</taxon>
        <taxon>Bacillati</taxon>
        <taxon>Actinomycetota</taxon>
        <taxon>Coriobacteriia</taxon>
        <taxon>Coriobacteriales</taxon>
        <taxon>Atopobiaceae</taxon>
        <taxon>Thermophilibacter</taxon>
    </lineage>
</organism>
<evidence type="ECO:0000313" key="1">
    <source>
        <dbReference type="EMBL" id="HJF45814.1"/>
    </source>
</evidence>
<comment type="caution">
    <text evidence="1">The sequence shown here is derived from an EMBL/GenBank/DDBJ whole genome shotgun (WGS) entry which is preliminary data.</text>
</comment>
<reference evidence="1" key="2">
    <citation type="submission" date="2021-09" db="EMBL/GenBank/DDBJ databases">
        <authorList>
            <person name="Gilroy R."/>
        </authorList>
    </citation>
    <scope>NUCLEOTIDE SEQUENCE</scope>
    <source>
        <strain evidence="1">CHK124-7917</strain>
    </source>
</reference>
<proteinExistence type="predicted"/>